<reference evidence="1" key="1">
    <citation type="submission" date="2021-01" db="EMBL/GenBank/DDBJ databases">
        <authorList>
            <person name="Corre E."/>
            <person name="Pelletier E."/>
            <person name="Niang G."/>
            <person name="Scheremetjew M."/>
            <person name="Finn R."/>
            <person name="Kale V."/>
            <person name="Holt S."/>
            <person name="Cochrane G."/>
            <person name="Meng A."/>
            <person name="Brown T."/>
            <person name="Cohen L."/>
        </authorList>
    </citation>
    <scope>NUCLEOTIDE SEQUENCE</scope>
    <source>
        <strain evidence="1">CCMP2222</strain>
    </source>
</reference>
<dbReference type="Pfam" id="PF07366">
    <property type="entry name" value="SnoaL"/>
    <property type="match status" value="1"/>
</dbReference>
<name>A0A7S2FJR1_9DINO</name>
<evidence type="ECO:0000313" key="1">
    <source>
        <dbReference type="EMBL" id="CAD9399339.1"/>
    </source>
</evidence>
<dbReference type="SUPFAM" id="SSF54427">
    <property type="entry name" value="NTF2-like"/>
    <property type="match status" value="1"/>
</dbReference>
<evidence type="ECO:0008006" key="2">
    <source>
        <dbReference type="Google" id="ProtNLM"/>
    </source>
</evidence>
<accession>A0A7S2FJR1</accession>
<gene>
    <name evidence="1" type="ORF">AAND1436_LOCUS11558</name>
</gene>
<organism evidence="1">
    <name type="scientific">Alexandrium andersonii</name>
    <dbReference type="NCBI Taxonomy" id="327968"/>
    <lineage>
        <taxon>Eukaryota</taxon>
        <taxon>Sar</taxon>
        <taxon>Alveolata</taxon>
        <taxon>Dinophyceae</taxon>
        <taxon>Gonyaulacales</taxon>
        <taxon>Pyrocystaceae</taxon>
        <taxon>Alexandrium</taxon>
    </lineage>
</organism>
<dbReference type="InterPro" id="IPR009959">
    <property type="entry name" value="Cyclase_SnoaL-like"/>
</dbReference>
<proteinExistence type="predicted"/>
<dbReference type="GO" id="GO:0030638">
    <property type="term" value="P:polyketide metabolic process"/>
    <property type="evidence" value="ECO:0007669"/>
    <property type="project" value="InterPro"/>
</dbReference>
<dbReference type="AlphaFoldDB" id="A0A7S2FJR1"/>
<dbReference type="InterPro" id="IPR032710">
    <property type="entry name" value="NTF2-like_dom_sf"/>
</dbReference>
<dbReference type="EMBL" id="HBGQ01023297">
    <property type="protein sequence ID" value="CAD9399339.1"/>
    <property type="molecule type" value="Transcribed_RNA"/>
</dbReference>
<protein>
    <recommendedName>
        <fullName evidence="2">SnoaL-like domain-containing protein</fullName>
    </recommendedName>
</protein>
<dbReference type="Gene3D" id="3.10.450.50">
    <property type="match status" value="1"/>
</dbReference>
<sequence>MEGALFGGWAGDEPASKWWQKNMTFYGPGGIGLAQNAKEFQQHVLDPYHAAFTNRSVEASMMFCEGNYCGAYGNLLGDHVGTWVGLPASSKRLSLRFCMHFRVVEGLISEGWAIFDFPGLFNQIGLDFYAKARDQTPLPVES</sequence>